<dbReference type="OrthoDB" id="2564904at2759"/>
<feature type="signal peptide" evidence="3">
    <location>
        <begin position="1"/>
        <end position="21"/>
    </location>
</feature>
<organism evidence="4 5">
    <name type="scientific">Hebeloma cylindrosporum</name>
    <dbReference type="NCBI Taxonomy" id="76867"/>
    <lineage>
        <taxon>Eukaryota</taxon>
        <taxon>Fungi</taxon>
        <taxon>Dikarya</taxon>
        <taxon>Basidiomycota</taxon>
        <taxon>Agaricomycotina</taxon>
        <taxon>Agaricomycetes</taxon>
        <taxon>Agaricomycetidae</taxon>
        <taxon>Agaricales</taxon>
        <taxon>Agaricineae</taxon>
        <taxon>Hymenogastraceae</taxon>
        <taxon>Hebeloma</taxon>
    </lineage>
</organism>
<evidence type="ECO:0000256" key="1">
    <source>
        <dbReference type="SAM" id="MobiDB-lite"/>
    </source>
</evidence>
<evidence type="ECO:0008006" key="6">
    <source>
        <dbReference type="Google" id="ProtNLM"/>
    </source>
</evidence>
<feature type="chain" id="PRO_5002162477" description="Carbohydrate-binding module family 13 protein" evidence="3">
    <location>
        <begin position="22"/>
        <end position="343"/>
    </location>
</feature>
<evidence type="ECO:0000256" key="3">
    <source>
        <dbReference type="SAM" id="SignalP"/>
    </source>
</evidence>
<sequence>MPRLTKLRFITALLLAKCISAQYSATYLPSNVPDKTQNGQAGTNQCGIALNQTSDCQNAYVNSLTDFCVFAPPNPGPDSVIGNTERFEVVWCTKNGTGARLIPDGTITGAHFVQTPDFIQITGIGDLTKINIPAGDAGGELDPHGADGNGNPIGGLVFSSAFGQIQQIHEWTNFVAANQFCFRACKPGPMAPTFCQHIYDVMGCEWNMPGSYDPGFDTCQGDSGEPMGVYGTSTFFQGQPVTPPAHPRPSSSSCTTMSTVGNGFLISGTSIAPPGATLSATSAAVSGASGSTHTPGSTSGAASATKTSSSASRSVIVEGWERVTVLTLGSTIICFIFGSFLAF</sequence>
<dbReference type="Proteomes" id="UP000053424">
    <property type="component" value="Unassembled WGS sequence"/>
</dbReference>
<feature type="transmembrane region" description="Helical" evidence="2">
    <location>
        <begin position="323"/>
        <end position="342"/>
    </location>
</feature>
<dbReference type="HOGENOM" id="CLU_036093_1_0_1"/>
<feature type="region of interest" description="Disordered" evidence="1">
    <location>
        <begin position="286"/>
        <end position="305"/>
    </location>
</feature>
<evidence type="ECO:0000313" key="5">
    <source>
        <dbReference type="Proteomes" id="UP000053424"/>
    </source>
</evidence>
<dbReference type="STRING" id="686832.A0A0C3CDA6"/>
<evidence type="ECO:0000256" key="2">
    <source>
        <dbReference type="SAM" id="Phobius"/>
    </source>
</evidence>
<proteinExistence type="predicted"/>
<protein>
    <recommendedName>
        <fullName evidence="6">Carbohydrate-binding module family 13 protein</fullName>
    </recommendedName>
</protein>
<keyword evidence="3" id="KW-0732">Signal</keyword>
<keyword evidence="2" id="KW-0472">Membrane</keyword>
<dbReference type="AlphaFoldDB" id="A0A0C3CDA6"/>
<evidence type="ECO:0000313" key="4">
    <source>
        <dbReference type="EMBL" id="KIM46760.1"/>
    </source>
</evidence>
<name>A0A0C3CDA6_HEBCY</name>
<keyword evidence="5" id="KW-1185">Reference proteome</keyword>
<dbReference type="EMBL" id="KN831770">
    <property type="protein sequence ID" value="KIM46760.1"/>
    <property type="molecule type" value="Genomic_DNA"/>
</dbReference>
<keyword evidence="2" id="KW-1133">Transmembrane helix</keyword>
<keyword evidence="2" id="KW-0812">Transmembrane</keyword>
<gene>
    <name evidence="4" type="ORF">M413DRAFT_262079</name>
</gene>
<accession>A0A0C3CDA6</accession>
<reference evidence="5" key="2">
    <citation type="submission" date="2015-01" db="EMBL/GenBank/DDBJ databases">
        <title>Evolutionary Origins and Diversification of the Mycorrhizal Mutualists.</title>
        <authorList>
            <consortium name="DOE Joint Genome Institute"/>
            <consortium name="Mycorrhizal Genomics Consortium"/>
            <person name="Kohler A."/>
            <person name="Kuo A."/>
            <person name="Nagy L.G."/>
            <person name="Floudas D."/>
            <person name="Copeland A."/>
            <person name="Barry K.W."/>
            <person name="Cichocki N."/>
            <person name="Veneault-Fourrey C."/>
            <person name="LaButti K."/>
            <person name="Lindquist E.A."/>
            <person name="Lipzen A."/>
            <person name="Lundell T."/>
            <person name="Morin E."/>
            <person name="Murat C."/>
            <person name="Riley R."/>
            <person name="Ohm R."/>
            <person name="Sun H."/>
            <person name="Tunlid A."/>
            <person name="Henrissat B."/>
            <person name="Grigoriev I.V."/>
            <person name="Hibbett D.S."/>
            <person name="Martin F."/>
        </authorList>
    </citation>
    <scope>NUCLEOTIDE SEQUENCE [LARGE SCALE GENOMIC DNA]</scope>
    <source>
        <strain evidence="5">h7</strain>
    </source>
</reference>
<reference evidence="4 5" key="1">
    <citation type="submission" date="2014-04" db="EMBL/GenBank/DDBJ databases">
        <authorList>
            <consortium name="DOE Joint Genome Institute"/>
            <person name="Kuo A."/>
            <person name="Gay G."/>
            <person name="Dore J."/>
            <person name="Kohler A."/>
            <person name="Nagy L.G."/>
            <person name="Floudas D."/>
            <person name="Copeland A."/>
            <person name="Barry K.W."/>
            <person name="Cichocki N."/>
            <person name="Veneault-Fourrey C."/>
            <person name="LaButti K."/>
            <person name="Lindquist E.A."/>
            <person name="Lipzen A."/>
            <person name="Lundell T."/>
            <person name="Morin E."/>
            <person name="Murat C."/>
            <person name="Sun H."/>
            <person name="Tunlid A."/>
            <person name="Henrissat B."/>
            <person name="Grigoriev I.V."/>
            <person name="Hibbett D.S."/>
            <person name="Martin F."/>
            <person name="Nordberg H.P."/>
            <person name="Cantor M.N."/>
            <person name="Hua S.X."/>
        </authorList>
    </citation>
    <scope>NUCLEOTIDE SEQUENCE [LARGE SCALE GENOMIC DNA]</scope>
    <source>
        <strain evidence="5">h7</strain>
    </source>
</reference>